<proteinExistence type="predicted"/>
<gene>
    <name evidence="3" type="ORF">GCM10011579_095350</name>
</gene>
<dbReference type="AlphaFoldDB" id="A0A917YFS6"/>
<dbReference type="EMBL" id="BMMM01000032">
    <property type="protein sequence ID" value="GGN95135.1"/>
    <property type="molecule type" value="Genomic_DNA"/>
</dbReference>
<reference evidence="3 4" key="1">
    <citation type="journal article" date="2014" name="Int. J. Syst. Evol. Microbiol.">
        <title>Complete genome sequence of Corynebacterium casei LMG S-19264T (=DSM 44701T), isolated from a smear-ripened cheese.</title>
        <authorList>
            <consortium name="US DOE Joint Genome Institute (JGI-PGF)"/>
            <person name="Walter F."/>
            <person name="Albersmeier A."/>
            <person name="Kalinowski J."/>
            <person name="Ruckert C."/>
        </authorList>
    </citation>
    <scope>NUCLEOTIDE SEQUENCE [LARGE SCALE GENOMIC DNA]</scope>
    <source>
        <strain evidence="3 4">CGMCC 4.7111</strain>
    </source>
</reference>
<evidence type="ECO:0000256" key="1">
    <source>
        <dbReference type="SAM" id="MobiDB-lite"/>
    </source>
</evidence>
<dbReference type="RefSeq" id="WP_189192433.1">
    <property type="nucleotide sequence ID" value="NZ_BMMM01000032.1"/>
</dbReference>
<evidence type="ECO:0000313" key="4">
    <source>
        <dbReference type="Proteomes" id="UP000600365"/>
    </source>
</evidence>
<dbReference type="Proteomes" id="UP000600365">
    <property type="component" value="Unassembled WGS sequence"/>
</dbReference>
<feature type="chain" id="PRO_5037977083" description="Secreted protein" evidence="2">
    <location>
        <begin position="29"/>
        <end position="107"/>
    </location>
</feature>
<sequence length="107" mass="10860">MTNAPRSLLVSLLAAGLFAPVTITTATAASGGCTSWLSNSGMTGNVKCTDGGGTSQHRAVVTCINGGGTKWTITGPWRYRGRTSSATCSTSGTAGVAAIDHERRNRG</sequence>
<protein>
    <recommendedName>
        <fullName evidence="5">Secreted protein</fullName>
    </recommendedName>
</protein>
<comment type="caution">
    <text evidence="3">The sequence shown here is derived from an EMBL/GenBank/DDBJ whole genome shotgun (WGS) entry which is preliminary data.</text>
</comment>
<feature type="compositionally biased region" description="Low complexity" evidence="1">
    <location>
        <begin position="84"/>
        <end position="98"/>
    </location>
</feature>
<dbReference type="PROSITE" id="PS51257">
    <property type="entry name" value="PROKAR_LIPOPROTEIN"/>
    <property type="match status" value="1"/>
</dbReference>
<evidence type="ECO:0008006" key="5">
    <source>
        <dbReference type="Google" id="ProtNLM"/>
    </source>
</evidence>
<name>A0A917YFS6_9ACTN</name>
<accession>A0A917YFS6</accession>
<evidence type="ECO:0000313" key="3">
    <source>
        <dbReference type="EMBL" id="GGN95135.1"/>
    </source>
</evidence>
<organism evidence="3 4">
    <name type="scientific">Streptomyces albiflavescens</name>
    <dbReference type="NCBI Taxonomy" id="1623582"/>
    <lineage>
        <taxon>Bacteria</taxon>
        <taxon>Bacillati</taxon>
        <taxon>Actinomycetota</taxon>
        <taxon>Actinomycetes</taxon>
        <taxon>Kitasatosporales</taxon>
        <taxon>Streptomycetaceae</taxon>
        <taxon>Streptomyces</taxon>
    </lineage>
</organism>
<feature type="signal peptide" evidence="2">
    <location>
        <begin position="1"/>
        <end position="28"/>
    </location>
</feature>
<keyword evidence="2" id="KW-0732">Signal</keyword>
<keyword evidence="4" id="KW-1185">Reference proteome</keyword>
<evidence type="ECO:0000256" key="2">
    <source>
        <dbReference type="SAM" id="SignalP"/>
    </source>
</evidence>
<feature type="region of interest" description="Disordered" evidence="1">
    <location>
        <begin position="84"/>
        <end position="107"/>
    </location>
</feature>